<keyword evidence="1" id="KW-0812">Transmembrane</keyword>
<keyword evidence="1" id="KW-1133">Transmembrane helix</keyword>
<feature type="transmembrane region" description="Helical" evidence="1">
    <location>
        <begin position="20"/>
        <end position="41"/>
    </location>
</feature>
<dbReference type="GeneID" id="97177460"/>
<gene>
    <name evidence="2" type="ORF">CWI32_04405</name>
</gene>
<name>A0A2H9YW51_9GAMM</name>
<evidence type="ECO:0000256" key="1">
    <source>
        <dbReference type="SAM" id="Phobius"/>
    </source>
</evidence>
<proteinExistence type="predicted"/>
<protein>
    <recommendedName>
        <fullName evidence="4">Prepilin-type cleavage/methylation domain-containing protein</fullName>
    </recommendedName>
</protein>
<dbReference type="Pfam" id="PF07963">
    <property type="entry name" value="N_methyl"/>
    <property type="match status" value="1"/>
</dbReference>
<organism evidence="2 3">
    <name type="scientific">Acinetobacter pseudolwoffii</name>
    <dbReference type="NCBI Taxonomy" id="2053287"/>
    <lineage>
        <taxon>Bacteria</taxon>
        <taxon>Pseudomonadati</taxon>
        <taxon>Pseudomonadota</taxon>
        <taxon>Gammaproteobacteria</taxon>
        <taxon>Moraxellales</taxon>
        <taxon>Moraxellaceae</taxon>
        <taxon>Acinetobacter</taxon>
    </lineage>
</organism>
<evidence type="ECO:0008006" key="4">
    <source>
        <dbReference type="Google" id="ProtNLM"/>
    </source>
</evidence>
<dbReference type="RefSeq" id="WP_100534714.1">
    <property type="nucleotide sequence ID" value="NZ_CBDBYO010000011.1"/>
</dbReference>
<comment type="caution">
    <text evidence="2">The sequence shown here is derived from an EMBL/GenBank/DDBJ whole genome shotgun (WGS) entry which is preliminary data.</text>
</comment>
<keyword evidence="1" id="KW-0472">Membrane</keyword>
<evidence type="ECO:0000313" key="3">
    <source>
        <dbReference type="Proteomes" id="UP000243446"/>
    </source>
</evidence>
<dbReference type="EMBL" id="PHRG01000001">
    <property type="protein sequence ID" value="PJO76880.1"/>
    <property type="molecule type" value="Genomic_DNA"/>
</dbReference>
<dbReference type="NCBIfam" id="TIGR02532">
    <property type="entry name" value="IV_pilin_GFxxxE"/>
    <property type="match status" value="1"/>
</dbReference>
<evidence type="ECO:0000313" key="2">
    <source>
        <dbReference type="EMBL" id="PJO76880.1"/>
    </source>
</evidence>
<dbReference type="Proteomes" id="UP000243446">
    <property type="component" value="Unassembled WGS sequence"/>
</dbReference>
<dbReference type="InterPro" id="IPR012902">
    <property type="entry name" value="N_methyl_site"/>
</dbReference>
<dbReference type="AlphaFoldDB" id="A0A2H9YW51"/>
<accession>A0A2H9YW51</accession>
<reference evidence="2 3" key="1">
    <citation type="submission" date="2017-11" db="EMBL/GenBank/DDBJ databases">
        <title>Revising the taxonomy of the Acinetobacter lwoffii group: the description of Acinetobacter pseudolwoffii sp. nov. and emended description of Acinetobacter lwoffii.</title>
        <authorList>
            <person name="Nemec A."/>
            <person name="Radolfova-Krizova L."/>
        </authorList>
    </citation>
    <scope>NUCLEOTIDE SEQUENCE [LARGE SCALE GENOMIC DNA]</scope>
    <source>
        <strain evidence="2 3">ANC 5044</strain>
    </source>
</reference>
<sequence length="136" mass="14652">MKMLNSPSFKQSGFTLIESLVALMIFGIIILGSAAAVSYMLKLQKEMQVNSIIINTMQNKLQNALNTPASASLCSSIDLNSFSLAQQTYHMACATEKIDINGIPVEWPVLAVSTQKNIAQSCAEGTLSSDCYIVGK</sequence>